<evidence type="ECO:0000256" key="4">
    <source>
        <dbReference type="SAM" id="MobiDB-lite"/>
    </source>
</evidence>
<feature type="compositionally biased region" description="Basic residues" evidence="4">
    <location>
        <begin position="421"/>
        <end position="435"/>
    </location>
</feature>
<dbReference type="InterPro" id="IPR036249">
    <property type="entry name" value="Thioredoxin-like_sf"/>
</dbReference>
<dbReference type="Gene3D" id="1.20.1050.10">
    <property type="match status" value="1"/>
</dbReference>
<dbReference type="InterPro" id="IPR050300">
    <property type="entry name" value="GDXG_lipolytic_enzyme"/>
</dbReference>
<dbReference type="Gene3D" id="3.40.50.1820">
    <property type="entry name" value="alpha/beta hydrolase"/>
    <property type="match status" value="1"/>
</dbReference>
<keyword evidence="3" id="KW-0119">Carbohydrate metabolism</keyword>
<feature type="region of interest" description="Disordered" evidence="4">
    <location>
        <begin position="648"/>
        <end position="682"/>
    </location>
</feature>
<evidence type="ECO:0000256" key="2">
    <source>
        <dbReference type="ARBA" id="ARBA00022801"/>
    </source>
</evidence>
<evidence type="ECO:0000259" key="5">
    <source>
        <dbReference type="PROSITE" id="PS50404"/>
    </source>
</evidence>
<sequence length="1470" mass="162457">MSRDADIFPYATGEAAKTVEKHSAPQELVFYSGWFCPFVQRTWIALEEKGIPYQYKEVNPYLKEKHFLDINPKGLVPAVEYKNTPLYESLILCEFLEDAFPDYKPQLLPSDPIERARARIWIDHITKNVVPAFHRLIQAQEKPKQEAALEEFKRALRTLVQNVRGPYFFGEEWNLVDTAIAPWATRDYIPKEHRGYRREDVGDGWKEYAEKLESRESVLRTTSDKEHYLTIYGRYLRDEAQSEAAKAIHRLLVHSTPHALQSLVNNAAANFEDLLTMPNSLTRQAGLKLGPLFLETLVKHYFERIKKDASSSAIPLRQDELLYDEVFSIVKNFLEASTKHTVEELQSFSNTRTPSPPWVHIVRLLVPMSCCDEAARLTIKAFGGEETMKRTVGGTKWWQVRGVSGIEAEWITAKKDWQHAKRRAKEHQKGSMKGKGKMDDEKEKASSEDNGEYQPEMDEMRCILYSHGGWYTTTVNAVVQLIDSKIPGGYYFGSIAQERYSMQRYARKIHGRVFAVNYRLAPQYPFPCAIQDLLAAYLYLIRPPEGAAHKPVKPGHIIIAGDSAGGGLSLALLQVIRDAGLPAPGGGVLISPWCDFTHSFPSIFANTESDVIPPTGLSLHKPSALWPPPSDDMTGHVRDRLLTNIRDAIRPHSKRGSSKAEAEHHHAPSNSPTIPPIPSSLSNSRGPVDVGLTASLPSNGSMGDQSISLVTAAGDTVKIDQQIQLYAPNGLLRHPLVSPALSYLGGLPPLFFIASDREVLRDEVIYASVFCLLILAPKAKYFVFFISSAHRAAFPERFPLREEVRKMYPALEGIETRFGPTSVHLQNIADAAHVLPVLFSFSTPAKYCYRAIATFCKHVTNMNPVPLSPITPVLAFTQSPESITPNNGMVVETVNQLSVSSLVTGSIISSETPQTDGSSRKSRLLSKADTLPSSKPRAPPRRSLSPRHSITSGFSRATLTFRSRSLQETRPIDAWPENSAEAGSPSKEGSGDVAGPRFGHSATPRPDQDLAGNPQVYVGTWGISVTNTAMIRERISTQGVIRPLEPESELSALQVPPDLIGTLSERAIQRYLTGKEKFDKKFSRTIKRITKHRERNLKVASKDASIRIARLQHYLNQDSITRSPSGNNTHSIGEALFNSSASWSLAWALDGDERPPPSSIVARRDTQEAIELARVADRSVLADESAINANSLWSIVVNFLTVTPETSERASTSSRPGSAGRKRHRHGSKFVPFWRNEKSEKDGQGVKGEKSDAAQAEAHPRTTPFYCPKGAGVGSQNSTLISTSGNSVSWSTNYTWANSPNNVKSYANVESNTAKGVQLSAITTAPTTWRWTYETQSAGIRADVSYDIWFGTASTGSPASSASSYEIMIWLSGLGGIQPVGSQITTGTQVAGSSWNLWKGPNANWEVFSFVSADGNIQDFNADLNDFFQYLVAEQGVSNSQFVQAIQTGTEPFTGTANLVTSEYSVAINA</sequence>
<dbReference type="PANTHER" id="PTHR48081">
    <property type="entry name" value="AB HYDROLASE SUPERFAMILY PROTEIN C4A8.06C"/>
    <property type="match status" value="1"/>
</dbReference>
<dbReference type="Pfam" id="PF13409">
    <property type="entry name" value="GST_N_2"/>
    <property type="match status" value="1"/>
</dbReference>
<dbReference type="GO" id="GO:0000272">
    <property type="term" value="P:polysaccharide catabolic process"/>
    <property type="evidence" value="ECO:0007669"/>
    <property type="project" value="UniProtKB-KW"/>
</dbReference>
<protein>
    <submittedName>
        <fullName evidence="7">Uncharacterized protein</fullName>
    </submittedName>
</protein>
<dbReference type="GO" id="GO:0008810">
    <property type="term" value="F:cellulase activity"/>
    <property type="evidence" value="ECO:0007669"/>
    <property type="project" value="InterPro"/>
</dbReference>
<dbReference type="PANTHER" id="PTHR48081:SF5">
    <property type="entry name" value="ALPHA_BETA HYDROLASE FOLD-3 DOMAIN-CONTAINING PROTEIN"/>
    <property type="match status" value="1"/>
</dbReference>
<keyword evidence="8" id="KW-1185">Reference proteome</keyword>
<organism evidence="7 8">
    <name type="scientific">Bondarzewia mesenterica</name>
    <dbReference type="NCBI Taxonomy" id="1095465"/>
    <lineage>
        <taxon>Eukaryota</taxon>
        <taxon>Fungi</taxon>
        <taxon>Dikarya</taxon>
        <taxon>Basidiomycota</taxon>
        <taxon>Agaricomycotina</taxon>
        <taxon>Agaricomycetes</taxon>
        <taxon>Russulales</taxon>
        <taxon>Bondarzewiaceae</taxon>
        <taxon>Bondarzewia</taxon>
    </lineage>
</organism>
<evidence type="ECO:0000313" key="7">
    <source>
        <dbReference type="EMBL" id="THH13788.1"/>
    </source>
</evidence>
<reference evidence="7 8" key="1">
    <citation type="submission" date="2019-02" db="EMBL/GenBank/DDBJ databases">
        <title>Genome sequencing of the rare red list fungi Bondarzewia mesenterica.</title>
        <authorList>
            <person name="Buettner E."/>
            <person name="Kellner H."/>
        </authorList>
    </citation>
    <scope>NUCLEOTIDE SEQUENCE [LARGE SCALE GENOMIC DNA]</scope>
    <source>
        <strain evidence="7 8">DSM 108281</strain>
    </source>
</reference>
<dbReference type="SUPFAM" id="SSF47616">
    <property type="entry name" value="GST C-terminal domain-like"/>
    <property type="match status" value="1"/>
</dbReference>
<dbReference type="SFLD" id="SFLDG00358">
    <property type="entry name" value="Main_(cytGST)"/>
    <property type="match status" value="1"/>
</dbReference>
<dbReference type="OrthoDB" id="1662883at2759"/>
<feature type="compositionally biased region" description="Low complexity" evidence="4">
    <location>
        <begin position="932"/>
        <end position="949"/>
    </location>
</feature>
<dbReference type="SUPFAM" id="SSF52833">
    <property type="entry name" value="Thioredoxin-like"/>
    <property type="match status" value="1"/>
</dbReference>
<dbReference type="InterPro" id="IPR013094">
    <property type="entry name" value="AB_hydrolase_3"/>
</dbReference>
<evidence type="ECO:0000256" key="1">
    <source>
        <dbReference type="ARBA" id="ARBA00005519"/>
    </source>
</evidence>
<comment type="caution">
    <text evidence="7">The sequence shown here is derived from an EMBL/GenBank/DDBJ whole genome shotgun (WGS) entry which is preliminary data.</text>
</comment>
<dbReference type="InterPro" id="IPR040079">
    <property type="entry name" value="Glutathione_S-Trfase"/>
</dbReference>
<dbReference type="Gene3D" id="2.60.120.180">
    <property type="match status" value="1"/>
</dbReference>
<feature type="region of interest" description="Disordered" evidence="4">
    <location>
        <begin position="909"/>
        <end position="1012"/>
    </location>
</feature>
<dbReference type="InterPro" id="IPR036282">
    <property type="entry name" value="Glutathione-S-Trfase_C_sf"/>
</dbReference>
<dbReference type="SUPFAM" id="SSF49899">
    <property type="entry name" value="Concanavalin A-like lectins/glucanases"/>
    <property type="match status" value="1"/>
</dbReference>
<comment type="similarity">
    <text evidence="1 3">Belongs to the glycosyl hydrolase 12 (cellulase H) family.</text>
</comment>
<dbReference type="SFLD" id="SFLDS00019">
    <property type="entry name" value="Glutathione_Transferase_(cytos"/>
    <property type="match status" value="1"/>
</dbReference>
<dbReference type="EMBL" id="SGPL01000326">
    <property type="protein sequence ID" value="THH13788.1"/>
    <property type="molecule type" value="Genomic_DNA"/>
</dbReference>
<feature type="region of interest" description="Disordered" evidence="4">
    <location>
        <begin position="421"/>
        <end position="452"/>
    </location>
</feature>
<feature type="region of interest" description="Disordered" evidence="4">
    <location>
        <begin position="1205"/>
        <end position="1267"/>
    </location>
</feature>
<name>A0A4S4LQB7_9AGAM</name>
<evidence type="ECO:0000313" key="8">
    <source>
        <dbReference type="Proteomes" id="UP000310158"/>
    </source>
</evidence>
<dbReference type="InterPro" id="IPR010987">
    <property type="entry name" value="Glutathione-S-Trfase_C-like"/>
</dbReference>
<keyword evidence="2 3" id="KW-0378">Hydrolase</keyword>
<dbReference type="InterPro" id="IPR004045">
    <property type="entry name" value="Glutathione_S-Trfase_N"/>
</dbReference>
<dbReference type="InterPro" id="IPR002594">
    <property type="entry name" value="GH12"/>
</dbReference>
<proteinExistence type="inferred from homology"/>
<dbReference type="CDD" id="cd00570">
    <property type="entry name" value="GST_N_family"/>
    <property type="match status" value="1"/>
</dbReference>
<dbReference type="PROSITE" id="PS50404">
    <property type="entry name" value="GST_NTER"/>
    <property type="match status" value="1"/>
</dbReference>
<keyword evidence="3" id="KW-0624">Polysaccharide degradation</keyword>
<evidence type="ECO:0000259" key="6">
    <source>
        <dbReference type="PROSITE" id="PS50405"/>
    </source>
</evidence>
<accession>A0A4S4LQB7</accession>
<feature type="compositionally biased region" description="Basic and acidic residues" evidence="4">
    <location>
        <begin position="436"/>
        <end position="447"/>
    </location>
</feature>
<dbReference type="Pfam" id="PF07859">
    <property type="entry name" value="Abhydrolase_3"/>
    <property type="match status" value="1"/>
</dbReference>
<dbReference type="Proteomes" id="UP000310158">
    <property type="component" value="Unassembled WGS sequence"/>
</dbReference>
<keyword evidence="3" id="KW-0326">Glycosidase</keyword>
<feature type="compositionally biased region" description="Polar residues" evidence="4">
    <location>
        <begin position="1205"/>
        <end position="1216"/>
    </location>
</feature>
<evidence type="ECO:0000256" key="3">
    <source>
        <dbReference type="RuleBase" id="RU361163"/>
    </source>
</evidence>
<feature type="domain" description="GST C-terminal" evidence="6">
    <location>
        <begin position="111"/>
        <end position="231"/>
    </location>
</feature>
<feature type="compositionally biased region" description="Polar residues" evidence="4">
    <location>
        <begin position="950"/>
        <end position="964"/>
    </location>
</feature>
<gene>
    <name evidence="7" type="ORF">EW146_g6481</name>
</gene>
<dbReference type="Gene3D" id="3.40.30.10">
    <property type="entry name" value="Glutaredoxin"/>
    <property type="match status" value="1"/>
</dbReference>
<dbReference type="SUPFAM" id="SSF53474">
    <property type="entry name" value="alpha/beta-Hydrolases"/>
    <property type="match status" value="1"/>
</dbReference>
<dbReference type="PROSITE" id="PS50405">
    <property type="entry name" value="GST_CTER"/>
    <property type="match status" value="1"/>
</dbReference>
<dbReference type="InterPro" id="IPR013320">
    <property type="entry name" value="ConA-like_dom_sf"/>
</dbReference>
<dbReference type="Pfam" id="PF01670">
    <property type="entry name" value="Glyco_hydro_12"/>
    <property type="match status" value="1"/>
</dbReference>
<dbReference type="InterPro" id="IPR029058">
    <property type="entry name" value="AB_hydrolase_fold"/>
</dbReference>
<feature type="domain" description="GST N-terminal" evidence="5">
    <location>
        <begin position="26"/>
        <end position="104"/>
    </location>
</feature>
<dbReference type="InterPro" id="IPR013319">
    <property type="entry name" value="GH11/12"/>
</dbReference>
<feature type="compositionally biased region" description="Basic and acidic residues" evidence="4">
    <location>
        <begin position="1235"/>
        <end position="1252"/>
    </location>
</feature>